<dbReference type="PANTHER" id="PTHR38432">
    <property type="entry name" value="TELA-LIKE PROTEIN SAOUHSC_01408"/>
    <property type="match status" value="1"/>
</dbReference>
<organism evidence="1">
    <name type="scientific">marine sediment metagenome</name>
    <dbReference type="NCBI Taxonomy" id="412755"/>
    <lineage>
        <taxon>unclassified sequences</taxon>
        <taxon>metagenomes</taxon>
        <taxon>ecological metagenomes</taxon>
    </lineage>
</organism>
<accession>A0A0F9GL62</accession>
<dbReference type="AlphaFoldDB" id="A0A0F9GL62"/>
<proteinExistence type="predicted"/>
<dbReference type="PANTHER" id="PTHR38432:SF1">
    <property type="entry name" value="TELA-LIKE PROTEIN SAOUHSC_01408"/>
    <property type="match status" value="1"/>
</dbReference>
<evidence type="ECO:0000313" key="1">
    <source>
        <dbReference type="EMBL" id="KKL63877.1"/>
    </source>
</evidence>
<sequence>MNMKESLLNLSKRLALAKMVDAKLESKINELEEEALKDFLQQEILFAARQKVQEIQELVAVKQQGIITFEMTVRTNKQLIRGVKSTLNVTVPAIRIGTTAFLALSDQKQILEVVKSAKETGSNILASTAKMLKTQQVEIYKEATSGSLDHAKMAQAFDDMFEAVEEAKRFRKEALPVMAQAIREFDVRVEKAGHVIADFDKGKKVRAAFKVDVE</sequence>
<dbReference type="Pfam" id="PF05816">
    <property type="entry name" value="TelA"/>
    <property type="match status" value="1"/>
</dbReference>
<gene>
    <name evidence="1" type="ORF">LCGC14_2170690</name>
</gene>
<dbReference type="InterPro" id="IPR008863">
    <property type="entry name" value="Toxic_anion-R_TelA"/>
</dbReference>
<feature type="non-terminal residue" evidence="1">
    <location>
        <position position="1"/>
    </location>
</feature>
<comment type="caution">
    <text evidence="1">The sequence shown here is derived from an EMBL/GenBank/DDBJ whole genome shotgun (WGS) entry which is preliminary data.</text>
</comment>
<reference evidence="1" key="1">
    <citation type="journal article" date="2015" name="Nature">
        <title>Complex archaea that bridge the gap between prokaryotes and eukaryotes.</title>
        <authorList>
            <person name="Spang A."/>
            <person name="Saw J.H."/>
            <person name="Jorgensen S.L."/>
            <person name="Zaremba-Niedzwiedzka K."/>
            <person name="Martijn J."/>
            <person name="Lind A.E."/>
            <person name="van Eijk R."/>
            <person name="Schleper C."/>
            <person name="Guy L."/>
            <person name="Ettema T.J."/>
        </authorList>
    </citation>
    <scope>NUCLEOTIDE SEQUENCE</scope>
</reference>
<dbReference type="EMBL" id="LAZR01028019">
    <property type="protein sequence ID" value="KKL63877.1"/>
    <property type="molecule type" value="Genomic_DNA"/>
</dbReference>
<name>A0A0F9GL62_9ZZZZ</name>
<protein>
    <submittedName>
        <fullName evidence="1">Uncharacterized protein</fullName>
    </submittedName>
</protein>